<dbReference type="Pfam" id="PF05050">
    <property type="entry name" value="Methyltransf_21"/>
    <property type="match status" value="1"/>
</dbReference>
<evidence type="ECO:0000313" key="3">
    <source>
        <dbReference type="Proteomes" id="UP000628448"/>
    </source>
</evidence>
<keyword evidence="2" id="KW-0489">Methyltransferase</keyword>
<keyword evidence="2" id="KW-0808">Transferase</keyword>
<reference evidence="2" key="1">
    <citation type="submission" date="2020-11" db="EMBL/GenBank/DDBJ databases">
        <title>Bacterial whole genome sequence for Panacibacter sp. DH6.</title>
        <authorList>
            <person name="Le V."/>
            <person name="Ko S."/>
            <person name="Ahn C.-Y."/>
            <person name="Oh H.-M."/>
        </authorList>
    </citation>
    <scope>NUCLEOTIDE SEQUENCE</scope>
    <source>
        <strain evidence="2">DH6</strain>
    </source>
</reference>
<evidence type="ECO:0000259" key="1">
    <source>
        <dbReference type="Pfam" id="PF05050"/>
    </source>
</evidence>
<feature type="domain" description="Methyltransferase FkbM" evidence="1">
    <location>
        <begin position="80"/>
        <end position="214"/>
    </location>
</feature>
<dbReference type="EMBL" id="JADWYR010000002">
    <property type="protein sequence ID" value="MBG9377790.1"/>
    <property type="molecule type" value="Genomic_DNA"/>
</dbReference>
<accession>A0A931E501</accession>
<gene>
    <name evidence="2" type="ORF">I5907_16235</name>
</gene>
<protein>
    <submittedName>
        <fullName evidence="2">FkbM family methyltransferase</fullName>
    </submittedName>
</protein>
<dbReference type="AlphaFoldDB" id="A0A931E501"/>
<dbReference type="PANTHER" id="PTHR34203:SF15">
    <property type="entry name" value="SLL1173 PROTEIN"/>
    <property type="match status" value="1"/>
</dbReference>
<dbReference type="SUPFAM" id="SSF53335">
    <property type="entry name" value="S-adenosyl-L-methionine-dependent methyltransferases"/>
    <property type="match status" value="1"/>
</dbReference>
<organism evidence="2 3">
    <name type="scientific">Panacibacter microcysteis</name>
    <dbReference type="NCBI Taxonomy" id="2793269"/>
    <lineage>
        <taxon>Bacteria</taxon>
        <taxon>Pseudomonadati</taxon>
        <taxon>Bacteroidota</taxon>
        <taxon>Chitinophagia</taxon>
        <taxon>Chitinophagales</taxon>
        <taxon>Chitinophagaceae</taxon>
        <taxon>Panacibacter</taxon>
    </lineage>
</organism>
<dbReference type="NCBIfam" id="TIGR01444">
    <property type="entry name" value="fkbM_fam"/>
    <property type="match status" value="1"/>
</dbReference>
<keyword evidence="3" id="KW-1185">Reference proteome</keyword>
<dbReference type="InterPro" id="IPR029063">
    <property type="entry name" value="SAM-dependent_MTases_sf"/>
</dbReference>
<comment type="caution">
    <text evidence="2">The sequence shown here is derived from an EMBL/GenBank/DDBJ whole genome shotgun (WGS) entry which is preliminary data.</text>
</comment>
<name>A0A931E501_9BACT</name>
<proteinExistence type="predicted"/>
<dbReference type="GO" id="GO:0008168">
    <property type="term" value="F:methyltransferase activity"/>
    <property type="evidence" value="ECO:0007669"/>
    <property type="project" value="UniProtKB-KW"/>
</dbReference>
<dbReference type="InterPro" id="IPR052514">
    <property type="entry name" value="SAM-dependent_MTase"/>
</dbReference>
<dbReference type="InterPro" id="IPR006342">
    <property type="entry name" value="FkbM_mtfrase"/>
</dbReference>
<dbReference type="GO" id="GO:0032259">
    <property type="term" value="P:methylation"/>
    <property type="evidence" value="ECO:0007669"/>
    <property type="project" value="UniProtKB-KW"/>
</dbReference>
<dbReference type="PANTHER" id="PTHR34203">
    <property type="entry name" value="METHYLTRANSFERASE, FKBM FAMILY PROTEIN"/>
    <property type="match status" value="1"/>
</dbReference>
<dbReference type="Gene3D" id="3.40.50.150">
    <property type="entry name" value="Vaccinia Virus protein VP39"/>
    <property type="match status" value="1"/>
</dbReference>
<evidence type="ECO:0000313" key="2">
    <source>
        <dbReference type="EMBL" id="MBG9377790.1"/>
    </source>
</evidence>
<dbReference type="RefSeq" id="WP_196991858.1">
    <property type="nucleotide sequence ID" value="NZ_JADWYR010000002.1"/>
</dbReference>
<sequence>MKILNTLNEYFYHFRKFGKSGINYYSQLTSGKEIIEAKIRGFEHPIFLRNKTSDIATFDQVIKHKEYKFNYWRGADVILDLGANIGLASIYYKSLFPNATIIAVEPDESNYELLVKNTERYKNIICIKAGVWHKPTRLKIIDENASKWSFITLEDPSGNIETISIEQIISSYSLTKIDIIKMDIESAEKEVFEAGISKWSGITKMLILELHDRYKPGCSKAVFTELVKYNFSTTFRGENICVVFD</sequence>
<dbReference type="Proteomes" id="UP000628448">
    <property type="component" value="Unassembled WGS sequence"/>
</dbReference>